<evidence type="ECO:0000313" key="5">
    <source>
        <dbReference type="EMBL" id="KAG0302517.1"/>
    </source>
</evidence>
<dbReference type="OrthoDB" id="10263824at2759"/>
<dbReference type="GO" id="GO:0016746">
    <property type="term" value="F:acyltransferase activity"/>
    <property type="evidence" value="ECO:0007669"/>
    <property type="project" value="UniProtKB-KW"/>
</dbReference>
<dbReference type="PANTHER" id="PTHR13693">
    <property type="entry name" value="CLASS II AMINOTRANSFERASE/8-AMINO-7-OXONONANOATE SYNTHASE"/>
    <property type="match status" value="1"/>
</dbReference>
<dbReference type="InterPro" id="IPR015422">
    <property type="entry name" value="PyrdxlP-dep_Trfase_small"/>
</dbReference>
<keyword evidence="6" id="KW-1185">Reference proteome</keyword>
<dbReference type="AlphaFoldDB" id="A0A9P6UIM6"/>
<comment type="caution">
    <text evidence="5">The sequence shown here is derived from an EMBL/GenBank/DDBJ whole genome shotgun (WGS) entry which is preliminary data.</text>
</comment>
<dbReference type="Gene3D" id="3.40.640.10">
    <property type="entry name" value="Type I PLP-dependent aspartate aminotransferase-like (Major domain)"/>
    <property type="match status" value="1"/>
</dbReference>
<evidence type="ECO:0008006" key="7">
    <source>
        <dbReference type="Google" id="ProtNLM"/>
    </source>
</evidence>
<comment type="similarity">
    <text evidence="2">Belongs to the class-II pyridoxal-phosphate-dependent aminotransferase family.</text>
</comment>
<feature type="non-terminal residue" evidence="5">
    <location>
        <position position="95"/>
    </location>
</feature>
<proteinExistence type="inferred from homology"/>
<dbReference type="Gene3D" id="3.90.1150.10">
    <property type="entry name" value="Aspartate Aminotransferase, domain 1"/>
    <property type="match status" value="1"/>
</dbReference>
<dbReference type="GO" id="GO:0005739">
    <property type="term" value="C:mitochondrion"/>
    <property type="evidence" value="ECO:0007669"/>
    <property type="project" value="TreeGrafter"/>
</dbReference>
<dbReference type="EMBL" id="JAAAIN010001503">
    <property type="protein sequence ID" value="KAG0302517.1"/>
    <property type="molecule type" value="Genomic_DNA"/>
</dbReference>
<evidence type="ECO:0000256" key="3">
    <source>
        <dbReference type="ARBA" id="ARBA00022679"/>
    </source>
</evidence>
<dbReference type="InterPro" id="IPR015421">
    <property type="entry name" value="PyrdxlP-dep_Trfase_major"/>
</dbReference>
<keyword evidence="4" id="KW-0012">Acyltransferase</keyword>
<dbReference type="PANTHER" id="PTHR13693:SF102">
    <property type="entry name" value="2-AMINO-3-KETOBUTYRATE COENZYME A LIGASE, MITOCHONDRIAL"/>
    <property type="match status" value="1"/>
</dbReference>
<protein>
    <recommendedName>
        <fullName evidence="7">Glycine C-acetyltransferase</fullName>
    </recommendedName>
</protein>
<organism evidence="5 6">
    <name type="scientific">Linnemannia gamsii</name>
    <dbReference type="NCBI Taxonomy" id="64522"/>
    <lineage>
        <taxon>Eukaryota</taxon>
        <taxon>Fungi</taxon>
        <taxon>Fungi incertae sedis</taxon>
        <taxon>Mucoromycota</taxon>
        <taxon>Mortierellomycotina</taxon>
        <taxon>Mortierellomycetes</taxon>
        <taxon>Mortierellales</taxon>
        <taxon>Mortierellaceae</taxon>
        <taxon>Linnemannia</taxon>
    </lineage>
</organism>
<evidence type="ECO:0000256" key="4">
    <source>
        <dbReference type="ARBA" id="ARBA00023315"/>
    </source>
</evidence>
<gene>
    <name evidence="5" type="ORF">BGZ97_002316</name>
</gene>
<evidence type="ECO:0000256" key="1">
    <source>
        <dbReference type="ARBA" id="ARBA00001933"/>
    </source>
</evidence>
<comment type="cofactor">
    <cofactor evidence="1">
        <name>pyridoxal 5'-phosphate</name>
        <dbReference type="ChEBI" id="CHEBI:597326"/>
    </cofactor>
</comment>
<evidence type="ECO:0000313" key="6">
    <source>
        <dbReference type="Proteomes" id="UP000823405"/>
    </source>
</evidence>
<name>A0A9P6UIM6_9FUNG</name>
<accession>A0A9P6UIM6</accession>
<sequence>MSSTKAQTQFNQVLKTEIESIKAAGTYKSERVILSPQNSAIKVAGKDGKASAQVNFCANNYLGLADHPEVIARSKHYLDTHGSGLSSVRFICGTQ</sequence>
<evidence type="ECO:0000256" key="2">
    <source>
        <dbReference type="ARBA" id="ARBA00008392"/>
    </source>
</evidence>
<dbReference type="SUPFAM" id="SSF53383">
    <property type="entry name" value="PLP-dependent transferases"/>
    <property type="match status" value="1"/>
</dbReference>
<dbReference type="InterPro" id="IPR015424">
    <property type="entry name" value="PyrdxlP-dep_Trfase"/>
</dbReference>
<dbReference type="Proteomes" id="UP000823405">
    <property type="component" value="Unassembled WGS sequence"/>
</dbReference>
<dbReference type="InterPro" id="IPR050087">
    <property type="entry name" value="AON_synthase_class-II"/>
</dbReference>
<keyword evidence="3" id="KW-0808">Transferase</keyword>
<reference evidence="5" key="1">
    <citation type="journal article" date="2020" name="Fungal Divers.">
        <title>Resolving the Mortierellaceae phylogeny through synthesis of multi-gene phylogenetics and phylogenomics.</title>
        <authorList>
            <person name="Vandepol N."/>
            <person name="Liber J."/>
            <person name="Desiro A."/>
            <person name="Na H."/>
            <person name="Kennedy M."/>
            <person name="Barry K."/>
            <person name="Grigoriev I.V."/>
            <person name="Miller A.N."/>
            <person name="O'Donnell K."/>
            <person name="Stajich J.E."/>
            <person name="Bonito G."/>
        </authorList>
    </citation>
    <scope>NUCLEOTIDE SEQUENCE</scope>
    <source>
        <strain evidence="5">NVP60</strain>
    </source>
</reference>